<evidence type="ECO:0000313" key="8">
    <source>
        <dbReference type="EMBL" id="KAH0943456.1"/>
    </source>
</evidence>
<comment type="similarity">
    <text evidence="2">Belongs to the cytochrome P450 family.</text>
</comment>
<evidence type="ECO:0000256" key="7">
    <source>
        <dbReference type="ARBA" id="ARBA00023033"/>
    </source>
</evidence>
<keyword evidence="7" id="KW-0503">Monooxygenase</keyword>
<dbReference type="Proteomes" id="UP000824890">
    <property type="component" value="Unassembled WGS sequence"/>
</dbReference>
<evidence type="ECO:0000256" key="3">
    <source>
        <dbReference type="ARBA" id="ARBA00022617"/>
    </source>
</evidence>
<reference evidence="8 9" key="1">
    <citation type="submission" date="2021-05" db="EMBL/GenBank/DDBJ databases">
        <title>Genome Assembly of Synthetic Allotetraploid Brassica napus Reveals Homoeologous Exchanges between Subgenomes.</title>
        <authorList>
            <person name="Davis J.T."/>
        </authorList>
    </citation>
    <scope>NUCLEOTIDE SEQUENCE [LARGE SCALE GENOMIC DNA]</scope>
    <source>
        <strain evidence="9">cv. Da-Ae</strain>
        <tissue evidence="8">Seedling</tissue>
    </source>
</reference>
<organism evidence="8 9">
    <name type="scientific">Brassica napus</name>
    <name type="common">Rape</name>
    <dbReference type="NCBI Taxonomy" id="3708"/>
    <lineage>
        <taxon>Eukaryota</taxon>
        <taxon>Viridiplantae</taxon>
        <taxon>Streptophyta</taxon>
        <taxon>Embryophyta</taxon>
        <taxon>Tracheophyta</taxon>
        <taxon>Spermatophyta</taxon>
        <taxon>Magnoliopsida</taxon>
        <taxon>eudicotyledons</taxon>
        <taxon>Gunneridae</taxon>
        <taxon>Pentapetalae</taxon>
        <taxon>rosids</taxon>
        <taxon>malvids</taxon>
        <taxon>Brassicales</taxon>
        <taxon>Brassicaceae</taxon>
        <taxon>Brassiceae</taxon>
        <taxon>Brassica</taxon>
    </lineage>
</organism>
<comment type="caution">
    <text evidence="8">The sequence shown here is derived from an EMBL/GenBank/DDBJ whole genome shotgun (WGS) entry which is preliminary data.</text>
</comment>
<accession>A0ABQ8EP53</accession>
<dbReference type="PANTHER" id="PTHR47955">
    <property type="entry name" value="CYTOCHROME P450 FAMILY 71 PROTEIN"/>
    <property type="match status" value="1"/>
</dbReference>
<name>A0ABQ8EP53_BRANA</name>
<evidence type="ECO:0000313" key="9">
    <source>
        <dbReference type="Proteomes" id="UP000824890"/>
    </source>
</evidence>
<sequence length="369" mass="41551">MPPKTLEQLELDTLSLIIIVFPFSSYQKSSNAKNGNFLHAPRRFPSSETYTTSKACHTHVFQTAPKRTKEQRKLSSLKTQDLECCSQPETVATIMISYNFKDIGFAPYGEESSGRELLACQETNGIGSEPRTQSPVNLKKTLFTLVASIVCRLAFGIDIHKLGWLIDIVTRQNKTLNTVFSELDPTVSENPDVVDVMVDLMKKQDKDEDSFKLTTYHFKGIVSVSLLEDVIVSSKPTHDSISLKIGDLAIGLFVYWVVRSRFNSEALKLGSGFDKHWKIYNHLCSEALKLQRQFLKSSGITFAFHLLTSSSFPGIFSSLCFFEALSLRRSVSCCLFSRSDHQLSVPPVLLLQWVKYSSVSSGSSRWRFE</sequence>
<evidence type="ECO:0000256" key="1">
    <source>
        <dbReference type="ARBA" id="ARBA00001971"/>
    </source>
</evidence>
<keyword evidence="5" id="KW-0560">Oxidoreductase</keyword>
<feature type="non-terminal residue" evidence="8">
    <location>
        <position position="369"/>
    </location>
</feature>
<keyword evidence="4" id="KW-0479">Metal-binding</keyword>
<evidence type="ECO:0000256" key="5">
    <source>
        <dbReference type="ARBA" id="ARBA00023002"/>
    </source>
</evidence>
<keyword evidence="9" id="KW-1185">Reference proteome</keyword>
<dbReference type="EMBL" id="JAGKQM010000001">
    <property type="protein sequence ID" value="KAH0943456.1"/>
    <property type="molecule type" value="Genomic_DNA"/>
</dbReference>
<proteinExistence type="inferred from homology"/>
<evidence type="ECO:0000256" key="2">
    <source>
        <dbReference type="ARBA" id="ARBA00010617"/>
    </source>
</evidence>
<keyword evidence="6" id="KW-0408">Iron</keyword>
<comment type="cofactor">
    <cofactor evidence="1">
        <name>heme</name>
        <dbReference type="ChEBI" id="CHEBI:30413"/>
    </cofactor>
</comment>
<keyword evidence="3" id="KW-0349">Heme</keyword>
<protein>
    <submittedName>
        <fullName evidence="8">Uncharacterized protein</fullName>
    </submittedName>
</protein>
<evidence type="ECO:0000256" key="4">
    <source>
        <dbReference type="ARBA" id="ARBA00022723"/>
    </source>
</evidence>
<dbReference type="PANTHER" id="PTHR47955:SF19">
    <property type="entry name" value="CYTOCHROME P450 71A9-LIKE ISOFORM X1"/>
    <property type="match status" value="1"/>
</dbReference>
<gene>
    <name evidence="8" type="ORF">HID58_003093</name>
</gene>
<evidence type="ECO:0000256" key="6">
    <source>
        <dbReference type="ARBA" id="ARBA00023004"/>
    </source>
</evidence>